<dbReference type="Proteomes" id="UP001480595">
    <property type="component" value="Unassembled WGS sequence"/>
</dbReference>
<proteinExistence type="predicted"/>
<evidence type="ECO:0000313" key="2">
    <source>
        <dbReference type="Proteomes" id="UP001480595"/>
    </source>
</evidence>
<name>A0ABR1WVZ2_9PEZI</name>
<sequence length="181" mass="20765">MGLCQLRRAWTYPRRLCHPNLAGCDIDGCPMCNTKAHSFDECHNTKYLSPESILNMLYFRRGGKCQIRSNRDIFVLLKQYVEHHETQGHDMSAMLDADAPWTRAFTQEFLEEPDSAGKVQAYSGYGGNTHQPVEEDPSVTQEDIMASKISSSYSSYHEKKRSGRVRRLSGERWCLIKIEGR</sequence>
<dbReference type="GeneID" id="92086744"/>
<accession>A0ABR1WVZ2</accession>
<evidence type="ECO:0000313" key="1">
    <source>
        <dbReference type="EMBL" id="KAK8087298.1"/>
    </source>
</evidence>
<dbReference type="RefSeq" id="XP_066721822.1">
    <property type="nucleotide sequence ID" value="XM_066853681.1"/>
</dbReference>
<protein>
    <submittedName>
        <fullName evidence="1">Uncharacterized protein</fullName>
    </submittedName>
</protein>
<gene>
    <name evidence="1" type="ORF">PG994_002272</name>
</gene>
<dbReference type="EMBL" id="JAQQWL010000002">
    <property type="protein sequence ID" value="KAK8087298.1"/>
    <property type="molecule type" value="Genomic_DNA"/>
</dbReference>
<keyword evidence="2" id="KW-1185">Reference proteome</keyword>
<reference evidence="1 2" key="1">
    <citation type="submission" date="2023-01" db="EMBL/GenBank/DDBJ databases">
        <title>Analysis of 21 Apiospora genomes using comparative genomics revels a genus with tremendous synthesis potential of carbohydrate active enzymes and secondary metabolites.</title>
        <authorList>
            <person name="Sorensen T."/>
        </authorList>
    </citation>
    <scope>NUCLEOTIDE SEQUENCE [LARGE SCALE GENOMIC DNA]</scope>
    <source>
        <strain evidence="1 2">CBS 135458</strain>
    </source>
</reference>
<organism evidence="1 2">
    <name type="scientific">Apiospora phragmitis</name>
    <dbReference type="NCBI Taxonomy" id="2905665"/>
    <lineage>
        <taxon>Eukaryota</taxon>
        <taxon>Fungi</taxon>
        <taxon>Dikarya</taxon>
        <taxon>Ascomycota</taxon>
        <taxon>Pezizomycotina</taxon>
        <taxon>Sordariomycetes</taxon>
        <taxon>Xylariomycetidae</taxon>
        <taxon>Amphisphaeriales</taxon>
        <taxon>Apiosporaceae</taxon>
        <taxon>Apiospora</taxon>
    </lineage>
</organism>
<comment type="caution">
    <text evidence="1">The sequence shown here is derived from an EMBL/GenBank/DDBJ whole genome shotgun (WGS) entry which is preliminary data.</text>
</comment>